<reference evidence="2 3" key="1">
    <citation type="journal article" date="2014" name="Int. J. Syst. Evol. Microbiol.">
        <title>Complete genome sequence of Corynebacterium casei LMG S-19264T (=DSM 44701T), isolated from a smear-ripened cheese.</title>
        <authorList>
            <consortium name="US DOE Joint Genome Institute (JGI-PGF)"/>
            <person name="Walter F."/>
            <person name="Albersmeier A."/>
            <person name="Kalinowski J."/>
            <person name="Ruckert C."/>
        </authorList>
    </citation>
    <scope>NUCLEOTIDE SEQUENCE [LARGE SCALE GENOMIC DNA]</scope>
    <source>
        <strain evidence="2 3">CGMCC 1.16330</strain>
    </source>
</reference>
<dbReference type="CDD" id="cd07012">
    <property type="entry name" value="PBP2_Bug_TTT"/>
    <property type="match status" value="1"/>
</dbReference>
<dbReference type="RefSeq" id="WP_188901935.1">
    <property type="nucleotide sequence ID" value="NZ_BMKS01000010.1"/>
</dbReference>
<comment type="caution">
    <text evidence="2">The sequence shown here is derived from an EMBL/GenBank/DDBJ whole genome shotgun (WGS) entry which is preliminary data.</text>
</comment>
<dbReference type="AlphaFoldDB" id="A0A8J2ZDM7"/>
<dbReference type="PANTHER" id="PTHR42928:SF5">
    <property type="entry name" value="BLR1237 PROTEIN"/>
    <property type="match status" value="1"/>
</dbReference>
<dbReference type="Gene3D" id="3.40.190.10">
    <property type="entry name" value="Periplasmic binding protein-like II"/>
    <property type="match status" value="1"/>
</dbReference>
<sequence>MSPLPFPLPRRGLLAAGAAAALGAAPRRSHAAAWPSRDITFIVPYGPGGSTDPISRAFCAQLEKILGVNIAVENKPGGAATIGTGTVIRARPDGHTIGLGSNSSLMFQPLINQGLAWSSADDFTSVVKLVDLPAVLAVRADAPWRNFEEFMAHVRANPRRVRASVSGLRTMPDLTIQQLNRKANVQISTVPFTGGGGEALLALLGGRVEANCGYGPSVRGQVEAGKVRVLAVFQRGRYEMFPDAASSVEAGYDVTLPAAYYVIAPKGLPAEVQEKLTRTSREAVATPEFIAFARNNGYTLDPKVGDAMKAELVEYHDTFRELLAFLNQRS</sequence>
<evidence type="ECO:0000313" key="2">
    <source>
        <dbReference type="EMBL" id="GGG41761.1"/>
    </source>
</evidence>
<dbReference type="PIRSF" id="PIRSF017082">
    <property type="entry name" value="YflP"/>
    <property type="match status" value="1"/>
</dbReference>
<evidence type="ECO:0000313" key="3">
    <source>
        <dbReference type="Proteomes" id="UP000597507"/>
    </source>
</evidence>
<dbReference type="InterPro" id="IPR006311">
    <property type="entry name" value="TAT_signal"/>
</dbReference>
<dbReference type="SUPFAM" id="SSF53850">
    <property type="entry name" value="Periplasmic binding protein-like II"/>
    <property type="match status" value="1"/>
</dbReference>
<dbReference type="PANTHER" id="PTHR42928">
    <property type="entry name" value="TRICARBOXYLATE-BINDING PROTEIN"/>
    <property type="match status" value="1"/>
</dbReference>
<dbReference type="Gene3D" id="3.40.190.150">
    <property type="entry name" value="Bordetella uptake gene, domain 1"/>
    <property type="match status" value="1"/>
</dbReference>
<accession>A0A8J2ZDM7</accession>
<dbReference type="Proteomes" id="UP000597507">
    <property type="component" value="Unassembled WGS sequence"/>
</dbReference>
<evidence type="ECO:0000256" key="1">
    <source>
        <dbReference type="ARBA" id="ARBA00006987"/>
    </source>
</evidence>
<dbReference type="PROSITE" id="PS51318">
    <property type="entry name" value="TAT"/>
    <property type="match status" value="1"/>
</dbReference>
<dbReference type="InterPro" id="IPR005064">
    <property type="entry name" value="BUG"/>
</dbReference>
<dbReference type="Pfam" id="PF03401">
    <property type="entry name" value="TctC"/>
    <property type="match status" value="1"/>
</dbReference>
<dbReference type="InterPro" id="IPR042100">
    <property type="entry name" value="Bug_dom1"/>
</dbReference>
<comment type="similarity">
    <text evidence="1">Belongs to the UPF0065 (bug) family.</text>
</comment>
<organism evidence="2 3">
    <name type="scientific">Caldovatus sediminis</name>
    <dbReference type="NCBI Taxonomy" id="2041189"/>
    <lineage>
        <taxon>Bacteria</taxon>
        <taxon>Pseudomonadati</taxon>
        <taxon>Pseudomonadota</taxon>
        <taxon>Alphaproteobacteria</taxon>
        <taxon>Acetobacterales</taxon>
        <taxon>Roseomonadaceae</taxon>
        <taxon>Caldovatus</taxon>
    </lineage>
</organism>
<keyword evidence="3" id="KW-1185">Reference proteome</keyword>
<protein>
    <submittedName>
        <fullName evidence="2">Exported protein</fullName>
    </submittedName>
</protein>
<proteinExistence type="inferred from homology"/>
<name>A0A8J2ZDM7_9PROT</name>
<dbReference type="EMBL" id="BMKS01000010">
    <property type="protein sequence ID" value="GGG41761.1"/>
    <property type="molecule type" value="Genomic_DNA"/>
</dbReference>
<gene>
    <name evidence="2" type="ORF">GCM10010964_31600</name>
</gene>